<feature type="region of interest" description="Disordered" evidence="1">
    <location>
        <begin position="1"/>
        <end position="60"/>
    </location>
</feature>
<evidence type="ECO:0000256" key="1">
    <source>
        <dbReference type="SAM" id="MobiDB-lite"/>
    </source>
</evidence>
<evidence type="ECO:0000313" key="2">
    <source>
        <dbReference type="EMBL" id="QNS02288.1"/>
    </source>
</evidence>
<protein>
    <submittedName>
        <fullName evidence="2">Uncharacterized protein</fullName>
    </submittedName>
</protein>
<evidence type="ECO:0000313" key="3">
    <source>
        <dbReference type="Proteomes" id="UP000516428"/>
    </source>
</evidence>
<feature type="compositionally biased region" description="Basic residues" evidence="1">
    <location>
        <begin position="1"/>
        <end position="21"/>
    </location>
</feature>
<keyword evidence="3" id="KW-1185">Reference proteome</keyword>
<dbReference type="Proteomes" id="UP000516428">
    <property type="component" value="Chromosome"/>
</dbReference>
<dbReference type="RefSeq" id="WP_188335043.1">
    <property type="nucleotide sequence ID" value="NZ_CP061281.1"/>
</dbReference>
<dbReference type="KEGG" id="sxn:IAG42_00805"/>
<reference evidence="2 3" key="1">
    <citation type="submission" date="2020-09" db="EMBL/GenBank/DDBJ databases">
        <title>A novel species.</title>
        <authorList>
            <person name="Gao J."/>
        </authorList>
    </citation>
    <scope>NUCLEOTIDE SEQUENCE [LARGE SCALE GENOMIC DNA]</scope>
    <source>
        <strain evidence="2 3">CRXT-Y-14</strain>
    </source>
</reference>
<dbReference type="AlphaFoldDB" id="A0A7H1B0N3"/>
<accession>A0A7H1B0N3</accession>
<organism evidence="2 3">
    <name type="scientific">Streptomyces xanthii</name>
    <dbReference type="NCBI Taxonomy" id="2768069"/>
    <lineage>
        <taxon>Bacteria</taxon>
        <taxon>Bacillati</taxon>
        <taxon>Actinomycetota</taxon>
        <taxon>Actinomycetes</taxon>
        <taxon>Kitasatosporales</taxon>
        <taxon>Streptomycetaceae</taxon>
        <taxon>Streptomyces</taxon>
    </lineage>
</organism>
<sequence>MPRKTRGRAVRRQAPPHRRSHTPTVGKVRGDRTGTCPRPEMPMPAGERPVHTIQVPESLL</sequence>
<gene>
    <name evidence="2" type="ORF">IAG42_00805</name>
</gene>
<proteinExistence type="predicted"/>
<name>A0A7H1B0N3_9ACTN</name>
<dbReference type="EMBL" id="CP061281">
    <property type="protein sequence ID" value="QNS02288.1"/>
    <property type="molecule type" value="Genomic_DNA"/>
</dbReference>